<dbReference type="AlphaFoldDB" id="A0A7Z0WHR4"/>
<evidence type="ECO:0000313" key="2">
    <source>
        <dbReference type="Proteomes" id="UP000185696"/>
    </source>
</evidence>
<keyword evidence="2" id="KW-1185">Reference proteome</keyword>
<protein>
    <recommendedName>
        <fullName evidence="3">Excreted virulence factor EspC (Type VII ESX diderm)</fullName>
    </recommendedName>
</protein>
<dbReference type="Proteomes" id="UP000185696">
    <property type="component" value="Unassembled WGS sequence"/>
</dbReference>
<proteinExistence type="predicted"/>
<gene>
    <name evidence="1" type="ORF">BLA60_29585</name>
</gene>
<evidence type="ECO:0008006" key="3">
    <source>
        <dbReference type="Google" id="ProtNLM"/>
    </source>
</evidence>
<accession>A0A7Z0WHR4</accession>
<evidence type="ECO:0000313" key="1">
    <source>
        <dbReference type="EMBL" id="OLF07008.1"/>
    </source>
</evidence>
<comment type="caution">
    <text evidence="1">The sequence shown here is derived from an EMBL/GenBank/DDBJ whole genome shotgun (WGS) entry which is preliminary data.</text>
</comment>
<organism evidence="1 2">
    <name type="scientific">Actinophytocola xinjiangensis</name>
    <dbReference type="NCBI Taxonomy" id="485602"/>
    <lineage>
        <taxon>Bacteria</taxon>
        <taxon>Bacillati</taxon>
        <taxon>Actinomycetota</taxon>
        <taxon>Actinomycetes</taxon>
        <taxon>Pseudonocardiales</taxon>
        <taxon>Pseudonocardiaceae</taxon>
    </lineage>
</organism>
<name>A0A7Z0WHR4_9PSEU</name>
<dbReference type="EMBL" id="MSIF01000018">
    <property type="protein sequence ID" value="OLF07008.1"/>
    <property type="molecule type" value="Genomic_DNA"/>
</dbReference>
<sequence>MAVSDGERDYQVDPGELRVAGGNVADAVGPADGVDLVTSGENAYGVGDVHAGLARFCATWTIAIGALSARADSAAAALVAAADTYDAQEAEAARSVTSVAGG</sequence>
<reference evidence="1 2" key="1">
    <citation type="submission" date="2016-12" db="EMBL/GenBank/DDBJ databases">
        <title>The draft genome sequence of Actinophytocola xinjiangensis.</title>
        <authorList>
            <person name="Wang W."/>
            <person name="Yuan L."/>
        </authorList>
    </citation>
    <scope>NUCLEOTIDE SEQUENCE [LARGE SCALE GENOMIC DNA]</scope>
    <source>
        <strain evidence="1 2">CGMCC 4.4663</strain>
    </source>
</reference>